<protein>
    <submittedName>
        <fullName evidence="3">Z1 domain-containing protein</fullName>
    </submittedName>
</protein>
<evidence type="ECO:0000259" key="2">
    <source>
        <dbReference type="Pfam" id="PF10593"/>
    </source>
</evidence>
<dbReference type="EMBL" id="JBHTLQ010000017">
    <property type="protein sequence ID" value="MFD1190796.1"/>
    <property type="molecule type" value="Genomic_DNA"/>
</dbReference>
<feature type="region of interest" description="Disordered" evidence="1">
    <location>
        <begin position="866"/>
        <end position="886"/>
    </location>
</feature>
<feature type="domain" description="Putative endonuclease Z1" evidence="2">
    <location>
        <begin position="435"/>
        <end position="669"/>
    </location>
</feature>
<dbReference type="InterPro" id="IPR018310">
    <property type="entry name" value="Put_endonuclease_Z1-dom"/>
</dbReference>
<proteinExistence type="predicted"/>
<keyword evidence="4" id="KW-1185">Reference proteome</keyword>
<evidence type="ECO:0000313" key="4">
    <source>
        <dbReference type="Proteomes" id="UP001597216"/>
    </source>
</evidence>
<name>A0ABW3T3E1_9CAUL</name>
<evidence type="ECO:0000313" key="3">
    <source>
        <dbReference type="EMBL" id="MFD1190796.1"/>
    </source>
</evidence>
<dbReference type="Proteomes" id="UP001597216">
    <property type="component" value="Unassembled WGS sequence"/>
</dbReference>
<evidence type="ECO:0000256" key="1">
    <source>
        <dbReference type="SAM" id="MobiDB-lite"/>
    </source>
</evidence>
<sequence>MRKSDDQAALEFAQTLLQNELNGDEPLTVSGIAAVLDRVLAMNPRWQTSVDREGVLRELETRFSVWIGRTRVLEDNSDHEAWLTEDRKSGWRLWPRYRQYLEQTWAPAAIGGLEDATDDILGRLEDPARPGIWDRRGLVVGHVQSGKTSNYTGLICKAADAGYKVVIVLAGIHKNLRSQTQMRLDEGFLGYETSPQRDPTALASIGVGLIDSDHAIRPDYVTNRADNGDFRLAAAQHMGISPGGRPLLFVVKKNKTVLKNIISWVDGLLNGRTAMDVPLLLVDDEADHASVDTREMAVDEDGRPDPEHAPAVINGLIRSLLKRFDRSAYVGYTATPFANIFIHDGARTEAEGEDLFPRSFIINLPAASNYDGPVRIFGLEPSSDDPAGQPGLPLVRIIRDHAASDSPDERNGWMPPVHRNGFTVLHEGAAQVPPSLREAILAFLLTCAARRVRGQVAVHNSMLVHVTRFTSVQRQVRDQVEKELAAIVNRLRLGRGGDEVRHELRALWERDFLPTTEQVAAVLPERTFTPVIWEEVDAVLPSVAADIHVKEINGSARDVLDYEVHRATGFNVIAIGGDKLARGLTLEGLSVSYFLRAARMYDTLMQMGRWFGFRPGYLDLCRLYTTSDLEEWFGHVTEASEELRREFDHMHSVGGSPKDYGLRVRAHPTLMVTSRVKMRNSTTLDLIFSGALQETVVFHRDAGVLNGNLELTEAFLRSLGPTPQGVRQDRPNGTSHDWEAARRWTSVPGEQVADYLERYATHPTAVRMNARLLADYTRMQLADGCLTHWDVVLLGGSVEPAVPVAGLATPLVLRSLNPRIPLPQQKSEGRVVIRRLLAPRDEAIDLDATAWAKALRITIGDFEADAGRSPRRRSAPDSPSGPALRRVRGQLAPERGLLLIYPLTTVDWDLKGHARPAIGIGVSFPETAGARPVRYSVNNIYWDQEYGEVA</sequence>
<dbReference type="Pfam" id="PF10593">
    <property type="entry name" value="Z1"/>
    <property type="match status" value="1"/>
</dbReference>
<accession>A0ABW3T3E1</accession>
<organism evidence="3 4">
    <name type="scientific">Phenylobacterium conjunctum</name>
    <dbReference type="NCBI Taxonomy" id="1298959"/>
    <lineage>
        <taxon>Bacteria</taxon>
        <taxon>Pseudomonadati</taxon>
        <taxon>Pseudomonadota</taxon>
        <taxon>Alphaproteobacteria</taxon>
        <taxon>Caulobacterales</taxon>
        <taxon>Caulobacteraceae</taxon>
        <taxon>Phenylobacterium</taxon>
    </lineage>
</organism>
<comment type="caution">
    <text evidence="3">The sequence shown here is derived from an EMBL/GenBank/DDBJ whole genome shotgun (WGS) entry which is preliminary data.</text>
</comment>
<dbReference type="RefSeq" id="WP_377353402.1">
    <property type="nucleotide sequence ID" value="NZ_JBHTLQ010000017.1"/>
</dbReference>
<reference evidence="4" key="1">
    <citation type="journal article" date="2019" name="Int. J. Syst. Evol. Microbiol.">
        <title>The Global Catalogue of Microorganisms (GCM) 10K type strain sequencing project: providing services to taxonomists for standard genome sequencing and annotation.</title>
        <authorList>
            <consortium name="The Broad Institute Genomics Platform"/>
            <consortium name="The Broad Institute Genome Sequencing Center for Infectious Disease"/>
            <person name="Wu L."/>
            <person name="Ma J."/>
        </authorList>
    </citation>
    <scope>NUCLEOTIDE SEQUENCE [LARGE SCALE GENOMIC DNA]</scope>
    <source>
        <strain evidence="4">CCUG 55074</strain>
    </source>
</reference>
<gene>
    <name evidence="3" type="ORF">ACFQ27_09410</name>
</gene>